<proteinExistence type="predicted"/>
<accession>A0A485CW70</accession>
<gene>
    <name evidence="2" type="primary">glcR_4</name>
    <name evidence="2" type="ORF">NCTC12998_06636</name>
</gene>
<evidence type="ECO:0000259" key="1">
    <source>
        <dbReference type="Pfam" id="PF00455"/>
    </source>
</evidence>
<name>A0A485CW70_RAOPL</name>
<evidence type="ECO:0000313" key="3">
    <source>
        <dbReference type="Proteomes" id="UP000345637"/>
    </source>
</evidence>
<organism evidence="2 3">
    <name type="scientific">Raoultella planticola</name>
    <name type="common">Klebsiella planticola</name>
    <dbReference type="NCBI Taxonomy" id="575"/>
    <lineage>
        <taxon>Bacteria</taxon>
        <taxon>Pseudomonadati</taxon>
        <taxon>Pseudomonadota</taxon>
        <taxon>Gammaproteobacteria</taxon>
        <taxon>Enterobacterales</taxon>
        <taxon>Enterobacteriaceae</taxon>
        <taxon>Klebsiella/Raoultella group</taxon>
        <taxon>Raoultella</taxon>
    </lineage>
</organism>
<reference evidence="2 3" key="1">
    <citation type="submission" date="2019-03" db="EMBL/GenBank/DDBJ databases">
        <authorList>
            <consortium name="Pathogen Informatics"/>
        </authorList>
    </citation>
    <scope>NUCLEOTIDE SEQUENCE [LARGE SCALE GENOMIC DNA]</scope>
    <source>
        <strain evidence="2 3">NCTC12998</strain>
    </source>
</reference>
<dbReference type="InterPro" id="IPR037171">
    <property type="entry name" value="NagB/RpiA_transferase-like"/>
</dbReference>
<dbReference type="SUPFAM" id="SSF100950">
    <property type="entry name" value="NagB/RpiA/CoA transferase-like"/>
    <property type="match status" value="1"/>
</dbReference>
<dbReference type="AlphaFoldDB" id="A0A485CW70"/>
<dbReference type="EMBL" id="CAADJE010000036">
    <property type="protein sequence ID" value="VFS89018.1"/>
    <property type="molecule type" value="Genomic_DNA"/>
</dbReference>
<dbReference type="InterPro" id="IPR014036">
    <property type="entry name" value="DeoR-like_C"/>
</dbReference>
<protein>
    <submittedName>
        <fullName evidence="2">HTH-type transcriptional repressor glcR</fullName>
    </submittedName>
</protein>
<dbReference type="Proteomes" id="UP000345637">
    <property type="component" value="Unassembled WGS sequence"/>
</dbReference>
<sequence>MLAETKRGMVEHASQVIVVCDSSKLNNTSLAQFAPAERIDTLVIDRLPDDAQAYQTAGIQIITLDEDALP</sequence>
<evidence type="ECO:0000313" key="2">
    <source>
        <dbReference type="EMBL" id="VFS89018.1"/>
    </source>
</evidence>
<dbReference type="Pfam" id="PF00455">
    <property type="entry name" value="DeoRC"/>
    <property type="match status" value="1"/>
</dbReference>
<feature type="domain" description="DeoR-like transcriptional repressor C-terminal sensor" evidence="1">
    <location>
        <begin position="3"/>
        <end position="46"/>
    </location>
</feature>